<sequence length="255" mass="30605">MNDWLKELEKRYEIEILFACEAGSRAWGSHTDDSDFDIRFIYRFKDIKKYLSIDPSNDVLDLTDPFDIHGWDIFKAMQLFRKSNPSLFEWAYSPVVYINEHAFRETLQSMIEKGYSPYSLFMHYMQVMSRNIKDVKNKENYNDKRQKQLLQAVKAYLIALRLCQRNKVSNDLLDFPTESLMEKDIIYDKYFILVKAKQEKTLLPYVEVKELIDYLEQQKEKLFEYSHNLQKGTDLKSLLNEWLWELLQVKAVDNE</sequence>
<keyword evidence="2" id="KW-1185">Reference proteome</keyword>
<dbReference type="PANTHER" id="PTHR34817:SF2">
    <property type="entry name" value="NUCLEOTIDYLTRANSFERASE"/>
    <property type="match status" value="1"/>
</dbReference>
<dbReference type="eggNOG" id="COG3541">
    <property type="taxonomic scope" value="Bacteria"/>
</dbReference>
<organism evidence="1 2">
    <name type="scientific">Bacillus methanolicus (strain MGA3 / ATCC 53907)</name>
    <dbReference type="NCBI Taxonomy" id="796606"/>
    <lineage>
        <taxon>Bacteria</taxon>
        <taxon>Bacillati</taxon>
        <taxon>Bacillota</taxon>
        <taxon>Bacilli</taxon>
        <taxon>Bacillales</taxon>
        <taxon>Bacillaceae</taxon>
        <taxon>Bacillus</taxon>
    </lineage>
</organism>
<dbReference type="HOGENOM" id="CLU_084690_0_0_9"/>
<accession>A0A068LU32</accession>
<gene>
    <name evidence="1" type="ORF">BMMGA3_10410</name>
</gene>
<dbReference type="Pfam" id="PF10127">
    <property type="entry name" value="RlaP"/>
    <property type="match status" value="1"/>
</dbReference>
<dbReference type="InterPro" id="IPR018775">
    <property type="entry name" value="RlaP"/>
</dbReference>
<dbReference type="EMBL" id="CP007739">
    <property type="protein sequence ID" value="AIE60478.1"/>
    <property type="molecule type" value="Genomic_DNA"/>
</dbReference>
<dbReference type="PANTHER" id="PTHR34817">
    <property type="entry name" value="NUCLEOTIDYLTRANSFERASE"/>
    <property type="match status" value="1"/>
</dbReference>
<name>A0A068LU32_BACMM</name>
<evidence type="ECO:0008006" key="3">
    <source>
        <dbReference type="Google" id="ProtNLM"/>
    </source>
</evidence>
<dbReference type="RefSeq" id="WP_034669375.1">
    <property type="nucleotide sequence ID" value="NZ_ADWW01000002.1"/>
</dbReference>
<dbReference type="OrthoDB" id="9796845at2"/>
<dbReference type="AlphaFoldDB" id="A0A068LU32"/>
<proteinExistence type="predicted"/>
<dbReference type="STRING" id="796606.BMMGA3_10410"/>
<evidence type="ECO:0000313" key="1">
    <source>
        <dbReference type="EMBL" id="AIE60478.1"/>
    </source>
</evidence>
<dbReference type="KEGG" id="bmet:BMMGA3_10410"/>
<evidence type="ECO:0000313" key="2">
    <source>
        <dbReference type="Proteomes" id="UP000027602"/>
    </source>
</evidence>
<protein>
    <recommendedName>
        <fullName evidence="3">Nucleotidyltransferase</fullName>
    </recommendedName>
</protein>
<reference evidence="1 2" key="1">
    <citation type="journal article" date="2015" name="BMC Genomics">
        <title>Transcriptome analysis of thermophilic methylotrophic Bacillus methanolicus MGA3 using RNA-sequencing provides detailed insights into its previously uncharted transcriptional landscape.</title>
        <authorList>
            <person name="Irla M."/>
            <person name="Neshat A."/>
            <person name="Brautaset T."/>
            <person name="Ruckert C."/>
            <person name="Kalinowski J."/>
            <person name="Wendisch V.F."/>
        </authorList>
    </citation>
    <scope>NUCLEOTIDE SEQUENCE [LARGE SCALE GENOMIC DNA]</scope>
    <source>
        <strain evidence="2">MGA3 / ATCC 53907</strain>
    </source>
</reference>
<dbReference type="Proteomes" id="UP000027602">
    <property type="component" value="Chromosome"/>
</dbReference>